<dbReference type="InterPro" id="IPR029510">
    <property type="entry name" value="Ald_DH_CS_GLU"/>
</dbReference>
<comment type="catalytic activity">
    <reaction evidence="7">
        <text>an aldehyde + NAD(+) + H2O = a carboxylate + NADH + 2 H(+)</text>
        <dbReference type="Rhea" id="RHEA:16185"/>
        <dbReference type="ChEBI" id="CHEBI:15377"/>
        <dbReference type="ChEBI" id="CHEBI:15378"/>
        <dbReference type="ChEBI" id="CHEBI:17478"/>
        <dbReference type="ChEBI" id="CHEBI:29067"/>
        <dbReference type="ChEBI" id="CHEBI:57540"/>
        <dbReference type="ChEBI" id="CHEBI:57945"/>
        <dbReference type="EC" id="1.2.1.3"/>
    </reaction>
</comment>
<evidence type="ECO:0000256" key="8">
    <source>
        <dbReference type="ARBA" id="ARBA00050461"/>
    </source>
</evidence>
<dbReference type="InterPro" id="IPR016163">
    <property type="entry name" value="Ald_DH_C"/>
</dbReference>
<evidence type="ECO:0000313" key="14">
    <source>
        <dbReference type="EMBL" id="KAE8682861.1"/>
    </source>
</evidence>
<evidence type="ECO:0000256" key="12">
    <source>
        <dbReference type="SAM" id="MobiDB-lite"/>
    </source>
</evidence>
<dbReference type="InterPro" id="IPR015590">
    <property type="entry name" value="Aldehyde_DH_dom"/>
</dbReference>
<comment type="catalytic activity">
    <reaction evidence="8">
        <text>octanal + NADP(+) + H2O = octanoate + NADPH + 2 H(+)</text>
        <dbReference type="Rhea" id="RHEA:59904"/>
        <dbReference type="ChEBI" id="CHEBI:15377"/>
        <dbReference type="ChEBI" id="CHEBI:15378"/>
        <dbReference type="ChEBI" id="CHEBI:17935"/>
        <dbReference type="ChEBI" id="CHEBI:25646"/>
        <dbReference type="ChEBI" id="CHEBI:57783"/>
        <dbReference type="ChEBI" id="CHEBI:58349"/>
    </reaction>
    <physiologicalReaction direction="left-to-right" evidence="8">
        <dbReference type="Rhea" id="RHEA:59905"/>
    </physiologicalReaction>
</comment>
<sequence length="623" mass="67368">MANHSNGNSNHTESSFKIPPIKFTKLFINGDFVDSVSGKTLDTIDPRTGEVITKVSLGDAEDIDLAVKAARQAFDHGPWPRMSGSERGLIMLKFADLIEKNADELAALDAVNGGKVFALCKVIDVAEASKALRYYAGAADKIHGTVLKLSKGLHGYTLREPIGVVGSIIPWNFPTVMFFMKTAPALAAGCTIVLKPAEQTPLSALYYAHLAKLAGVPDGVLNVVNGHGHTTGAAISSHMDIDKVTFTGSTEVGRKIMTAAAASNLKPVSLELGGKSPLLIFDDADIDQAAEIAFRALFFNKGEICVASSRVFVQEGIYEKIEKKLIEKAKATVVGDPFDPKVHQGPQTDKKQFEKILSYIELGKREGATLLTGGNRVGQKGYYIEPTIFANVKDDMTIAREEIFGPVMSLMKFRTMEEVIKRANDTTYGLAAGIITKNLNVANTVSRSIRAGVIWINCYTAFDVDCPYGGYKMSGFGRDYGLDALNQYLQTKSVVTPVVDSPCTIGSFDEDPDDSTHIYAQNYPTPPGSSSSPTVPSILLASHPSTPGPTPPVPPLRRASWRKSPAPRLSCWIQRRISSPSGLLHPTGELDSRPLDRGDPWTWASTCGAQRTPSPNSRLHRIC</sequence>
<feature type="compositionally biased region" description="Pro residues" evidence="12">
    <location>
        <begin position="546"/>
        <end position="555"/>
    </location>
</feature>
<reference evidence="14" key="1">
    <citation type="submission" date="2019-09" db="EMBL/GenBank/DDBJ databases">
        <title>Draft genome information of white flower Hibiscus syriacus.</title>
        <authorList>
            <person name="Kim Y.-M."/>
        </authorList>
    </citation>
    <scope>NUCLEOTIDE SEQUENCE [LARGE SCALE GENOMIC DNA]</scope>
    <source>
        <strain evidence="14">YM2019G1</strain>
    </source>
</reference>
<dbReference type="EMBL" id="VEPZ02001277">
    <property type="protein sequence ID" value="KAE8682861.1"/>
    <property type="molecule type" value="Genomic_DNA"/>
</dbReference>
<gene>
    <name evidence="14" type="ORF">F3Y22_tig00111234pilonHSYRG00091</name>
</gene>
<comment type="caution">
    <text evidence="14">The sequence shown here is derived from an EMBL/GenBank/DDBJ whole genome shotgun (WGS) entry which is preliminary data.</text>
</comment>
<dbReference type="InterPro" id="IPR016160">
    <property type="entry name" value="Ald_DH_CS_CYS"/>
</dbReference>
<proteinExistence type="inferred from homology"/>
<feature type="domain" description="Aldehyde dehydrogenase" evidence="13">
    <location>
        <begin position="32"/>
        <end position="494"/>
    </location>
</feature>
<dbReference type="SUPFAM" id="SSF53720">
    <property type="entry name" value="ALDH-like"/>
    <property type="match status" value="1"/>
</dbReference>
<evidence type="ECO:0000313" key="15">
    <source>
        <dbReference type="Proteomes" id="UP000436088"/>
    </source>
</evidence>
<feature type="compositionally biased region" description="Low complexity" evidence="12">
    <location>
        <begin position="528"/>
        <end position="537"/>
    </location>
</feature>
<dbReference type="Gene3D" id="3.40.605.10">
    <property type="entry name" value="Aldehyde Dehydrogenase, Chain A, domain 1"/>
    <property type="match status" value="1"/>
</dbReference>
<dbReference type="FunFam" id="3.40.309.10:FF:000065">
    <property type="entry name" value="Aldehyde dehydrogenase3"/>
    <property type="match status" value="1"/>
</dbReference>
<dbReference type="InterPro" id="IPR016162">
    <property type="entry name" value="Ald_DH_N"/>
</dbReference>
<comment type="subunit">
    <text evidence="3">Homotetramer.</text>
</comment>
<keyword evidence="5" id="KW-0520">NAD</keyword>
<evidence type="ECO:0000256" key="5">
    <source>
        <dbReference type="ARBA" id="ARBA00023027"/>
    </source>
</evidence>
<dbReference type="Proteomes" id="UP000436088">
    <property type="component" value="Unassembled WGS sequence"/>
</dbReference>
<dbReference type="FunFam" id="3.40.605.10:FF:000026">
    <property type="entry name" value="Aldehyde dehydrogenase, putative"/>
    <property type="match status" value="1"/>
</dbReference>
<dbReference type="EC" id="1.2.1.3" evidence="6"/>
<dbReference type="FunFam" id="3.40.605.10:FF:000011">
    <property type="entry name" value="ALD5p Mitochondrial aldehyde dehydrogenase"/>
    <property type="match status" value="1"/>
</dbReference>
<evidence type="ECO:0000256" key="10">
    <source>
        <dbReference type="PROSITE-ProRule" id="PRU10007"/>
    </source>
</evidence>
<evidence type="ECO:0000256" key="11">
    <source>
        <dbReference type="RuleBase" id="RU003345"/>
    </source>
</evidence>
<evidence type="ECO:0000256" key="1">
    <source>
        <dbReference type="ARBA" id="ARBA00004305"/>
    </source>
</evidence>
<comment type="similarity">
    <text evidence="2 11">Belongs to the aldehyde dehydrogenase family.</text>
</comment>
<evidence type="ECO:0000256" key="4">
    <source>
        <dbReference type="ARBA" id="ARBA00023002"/>
    </source>
</evidence>
<evidence type="ECO:0000256" key="6">
    <source>
        <dbReference type="ARBA" id="ARBA00024226"/>
    </source>
</evidence>
<evidence type="ECO:0000259" key="13">
    <source>
        <dbReference type="Pfam" id="PF00171"/>
    </source>
</evidence>
<dbReference type="Gene3D" id="3.40.309.10">
    <property type="entry name" value="Aldehyde Dehydrogenase, Chain A, domain 2"/>
    <property type="match status" value="1"/>
</dbReference>
<organism evidence="14 15">
    <name type="scientific">Hibiscus syriacus</name>
    <name type="common">Rose of Sharon</name>
    <dbReference type="NCBI Taxonomy" id="106335"/>
    <lineage>
        <taxon>Eukaryota</taxon>
        <taxon>Viridiplantae</taxon>
        <taxon>Streptophyta</taxon>
        <taxon>Embryophyta</taxon>
        <taxon>Tracheophyta</taxon>
        <taxon>Spermatophyta</taxon>
        <taxon>Magnoliopsida</taxon>
        <taxon>eudicotyledons</taxon>
        <taxon>Gunneridae</taxon>
        <taxon>Pentapetalae</taxon>
        <taxon>rosids</taxon>
        <taxon>malvids</taxon>
        <taxon>Malvales</taxon>
        <taxon>Malvaceae</taxon>
        <taxon>Malvoideae</taxon>
        <taxon>Hibiscus</taxon>
    </lineage>
</organism>
<accession>A0A6A2YTS9</accession>
<feature type="region of interest" description="Disordered" evidence="12">
    <location>
        <begin position="507"/>
        <end position="560"/>
    </location>
</feature>
<comment type="subcellular location">
    <subcellularLocation>
        <location evidence="1">Mitochondrion matrix</location>
    </subcellularLocation>
</comment>
<feature type="active site" evidence="10">
    <location>
        <position position="271"/>
    </location>
</feature>
<dbReference type="InterPro" id="IPR016161">
    <property type="entry name" value="Ald_DH/histidinol_DH"/>
</dbReference>
<protein>
    <recommendedName>
        <fullName evidence="9">Aldehyde dehydrogenase 1</fullName>
        <ecNumber evidence="6">1.2.1.3</ecNumber>
    </recommendedName>
</protein>
<evidence type="ECO:0000256" key="9">
    <source>
        <dbReference type="ARBA" id="ARBA00068140"/>
    </source>
</evidence>
<evidence type="ECO:0000256" key="3">
    <source>
        <dbReference type="ARBA" id="ARBA00011881"/>
    </source>
</evidence>
<dbReference type="AlphaFoldDB" id="A0A6A2YTS9"/>
<dbReference type="Pfam" id="PF00171">
    <property type="entry name" value="Aldedh"/>
    <property type="match status" value="1"/>
</dbReference>
<dbReference type="PANTHER" id="PTHR11699">
    <property type="entry name" value="ALDEHYDE DEHYDROGENASE-RELATED"/>
    <property type="match status" value="1"/>
</dbReference>
<keyword evidence="4 11" id="KW-0560">Oxidoreductase</keyword>
<dbReference type="PROSITE" id="PS00687">
    <property type="entry name" value="ALDEHYDE_DEHYDR_GLU"/>
    <property type="match status" value="1"/>
</dbReference>
<dbReference type="PROSITE" id="PS00070">
    <property type="entry name" value="ALDEHYDE_DEHYDR_CYS"/>
    <property type="match status" value="1"/>
</dbReference>
<evidence type="ECO:0000256" key="2">
    <source>
        <dbReference type="ARBA" id="ARBA00009986"/>
    </source>
</evidence>
<evidence type="ECO:0000256" key="7">
    <source>
        <dbReference type="ARBA" id="ARBA00049194"/>
    </source>
</evidence>
<dbReference type="GO" id="GO:0004029">
    <property type="term" value="F:aldehyde dehydrogenase (NAD+) activity"/>
    <property type="evidence" value="ECO:0007669"/>
    <property type="project" value="UniProtKB-EC"/>
</dbReference>
<keyword evidence="15" id="KW-1185">Reference proteome</keyword>
<dbReference type="GO" id="GO:0005759">
    <property type="term" value="C:mitochondrial matrix"/>
    <property type="evidence" value="ECO:0007669"/>
    <property type="project" value="UniProtKB-SubCell"/>
</dbReference>
<name>A0A6A2YTS9_HIBSY</name>